<keyword evidence="2" id="KW-0732">Signal</keyword>
<evidence type="ECO:0000313" key="3">
    <source>
        <dbReference type="EMBL" id="OLY77675.1"/>
    </source>
</evidence>
<reference evidence="3 4" key="1">
    <citation type="journal article" date="2016" name="Mol. Biol. Evol.">
        <title>Genome-Wide Survey of Gut Fungi (Harpellales) Reveals the First Horizontally Transferred Ubiquitin Gene from a Mosquito Host.</title>
        <authorList>
            <person name="Wang Y."/>
            <person name="White M.M."/>
            <person name="Kvist S."/>
            <person name="Moncalvo J.M."/>
        </authorList>
    </citation>
    <scope>NUCLEOTIDE SEQUENCE [LARGE SCALE GENOMIC DNA]</scope>
    <source>
        <strain evidence="3 4">ALG-7-W6</strain>
    </source>
</reference>
<evidence type="ECO:0000256" key="2">
    <source>
        <dbReference type="SAM" id="SignalP"/>
    </source>
</evidence>
<sequence>MKITFTTFWLCTSLIKCATISSSGKYGGLEGSAHVFPSNGGSVFIPGCVSGSYCNSFSPEIIFKDSNGFQFKNVYSSDNPSPNVYEITGVPGFKINDVRSWVEEKIRSFGENLNPSPEFRVICRVNEYCTQEKVCDSGSCYKNLNGVVINYTFENYKQSVKTYSSRSDCKSSQTMETLSPLVFVDIPTTIEGRMCVVIKKYRVGRCDSECDNDQKNCPKPCNSCQGEISDFGCLFVIPGTETPHIVHPEIPVNTTPETTKIVPLTKPPTVTKPRECVYYQDSYIGKYTIGGLLTQRRLFDFYLKARLFFDSLNFIKTYSSNWSCGIDKMARVSLSNNIISLYEAYTIVIGSDEFNSSTLVQTVGEITSFYDLIEKSCKDLGFDFERALFIEVNKVTVENIKKALEVITEEKLKTIFRLLGNFVSSAGEKSENSKDPSIFYGWNQFMIQGALFPNQYNKETQEDKLGKLELDEAPPSGSQHSGSFHKMQKGQKYTLGGSSDQGIISKKVDFDNTEETFNPIYDNSNKKILKKFLDNEKIEQKTTNIYSQTRKDNKSNQSEINFLESQKDHSSQIVSFDKRSEANDNKNSIELDEEFLKNIWALINGENWKFSGWKKIRKGVNLKDNLLNNQAPRDLDEFDNNVIKNYMKKKEKKKKSYRKDYYPNYNKLFCRTTGCAPTGKGFNLPTERPPLTLLQVGWMTEVTCSQELSSLST</sequence>
<feature type="non-terminal residue" evidence="3">
    <location>
        <position position="713"/>
    </location>
</feature>
<accession>A0A1R0GLB1</accession>
<feature type="signal peptide" evidence="2">
    <location>
        <begin position="1"/>
        <end position="17"/>
    </location>
</feature>
<comment type="caution">
    <text evidence="3">The sequence shown here is derived from an EMBL/GenBank/DDBJ whole genome shotgun (WGS) entry which is preliminary data.</text>
</comment>
<feature type="region of interest" description="Disordered" evidence="1">
    <location>
        <begin position="469"/>
        <end position="498"/>
    </location>
</feature>
<dbReference type="AlphaFoldDB" id="A0A1R0GLB1"/>
<organism evidence="3 4">
    <name type="scientific">Smittium mucronatum</name>
    <dbReference type="NCBI Taxonomy" id="133383"/>
    <lineage>
        <taxon>Eukaryota</taxon>
        <taxon>Fungi</taxon>
        <taxon>Fungi incertae sedis</taxon>
        <taxon>Zoopagomycota</taxon>
        <taxon>Kickxellomycotina</taxon>
        <taxon>Harpellomycetes</taxon>
        <taxon>Harpellales</taxon>
        <taxon>Legeriomycetaceae</taxon>
        <taxon>Smittium</taxon>
    </lineage>
</organism>
<feature type="chain" id="PRO_5010221652" evidence="2">
    <location>
        <begin position="18"/>
        <end position="713"/>
    </location>
</feature>
<gene>
    <name evidence="3" type="ORF">AYI68_g8290</name>
</gene>
<keyword evidence="4" id="KW-1185">Reference proteome</keyword>
<proteinExistence type="predicted"/>
<dbReference type="EMBL" id="LSSL01007734">
    <property type="protein sequence ID" value="OLY77675.1"/>
    <property type="molecule type" value="Genomic_DNA"/>
</dbReference>
<name>A0A1R0GLB1_9FUNG</name>
<protein>
    <submittedName>
        <fullName evidence="3">Uncharacterized protein</fullName>
    </submittedName>
</protein>
<dbReference type="Proteomes" id="UP000187455">
    <property type="component" value="Unassembled WGS sequence"/>
</dbReference>
<evidence type="ECO:0000256" key="1">
    <source>
        <dbReference type="SAM" id="MobiDB-lite"/>
    </source>
</evidence>
<evidence type="ECO:0000313" key="4">
    <source>
        <dbReference type="Proteomes" id="UP000187455"/>
    </source>
</evidence>